<keyword evidence="6 16" id="KW-0132">Cell division</keyword>
<evidence type="ECO:0000256" key="7">
    <source>
        <dbReference type="ARBA" id="ARBA00022630"/>
    </source>
</evidence>
<keyword evidence="9 16" id="KW-0521">NADP</keyword>
<feature type="active site" evidence="16">
    <location>
        <position position="174"/>
    </location>
</feature>
<dbReference type="GO" id="GO:0005829">
    <property type="term" value="C:cytosol"/>
    <property type="evidence" value="ECO:0007669"/>
    <property type="project" value="TreeGrafter"/>
</dbReference>
<evidence type="ECO:0000256" key="2">
    <source>
        <dbReference type="ARBA" id="ARBA00003921"/>
    </source>
</evidence>
<dbReference type="AlphaFoldDB" id="A0A502H6Z8"/>
<keyword evidence="13 16" id="KW-0131">Cell cycle</keyword>
<keyword evidence="8 16" id="KW-0274">FAD</keyword>
<dbReference type="Pfam" id="PF02873">
    <property type="entry name" value="MurB_C"/>
    <property type="match status" value="1"/>
</dbReference>
<dbReference type="GO" id="GO:0051301">
    <property type="term" value="P:cell division"/>
    <property type="evidence" value="ECO:0007669"/>
    <property type="project" value="UniProtKB-KW"/>
</dbReference>
<keyword evidence="7 16" id="KW-0285">Flavoprotein</keyword>
<dbReference type="Pfam" id="PF01565">
    <property type="entry name" value="FAD_binding_4"/>
    <property type="match status" value="1"/>
</dbReference>
<evidence type="ECO:0000256" key="9">
    <source>
        <dbReference type="ARBA" id="ARBA00022857"/>
    </source>
</evidence>
<protein>
    <recommendedName>
        <fullName evidence="16">UDP-N-acetylenolpyruvoylglucosamine reductase</fullName>
        <ecNumber evidence="16">1.3.1.98</ecNumber>
    </recommendedName>
    <alternativeName>
        <fullName evidence="16">UDP-N-acetylmuramate dehydrogenase</fullName>
    </alternativeName>
</protein>
<dbReference type="Proteomes" id="UP000319432">
    <property type="component" value="Chromosome"/>
</dbReference>
<evidence type="ECO:0000256" key="4">
    <source>
        <dbReference type="ARBA" id="ARBA00004752"/>
    </source>
</evidence>
<evidence type="ECO:0000256" key="14">
    <source>
        <dbReference type="ARBA" id="ARBA00023316"/>
    </source>
</evidence>
<dbReference type="NCBIfam" id="TIGR00179">
    <property type="entry name" value="murB"/>
    <property type="match status" value="1"/>
</dbReference>
<evidence type="ECO:0000256" key="3">
    <source>
        <dbReference type="ARBA" id="ARBA00004496"/>
    </source>
</evidence>
<dbReference type="GO" id="GO:0008762">
    <property type="term" value="F:UDP-N-acetylmuramate dehydrogenase activity"/>
    <property type="evidence" value="ECO:0007669"/>
    <property type="project" value="UniProtKB-UniRule"/>
</dbReference>
<dbReference type="GO" id="GO:0071555">
    <property type="term" value="P:cell wall organization"/>
    <property type="evidence" value="ECO:0007669"/>
    <property type="project" value="UniProtKB-KW"/>
</dbReference>
<keyword evidence="18" id="KW-1185">Reference proteome</keyword>
<dbReference type="InterPro" id="IPR036318">
    <property type="entry name" value="FAD-bd_PCMH-like_sf"/>
</dbReference>
<dbReference type="EC" id="1.3.1.98" evidence="16"/>
<dbReference type="GO" id="GO:0071949">
    <property type="term" value="F:FAD binding"/>
    <property type="evidence" value="ECO:0007669"/>
    <property type="project" value="InterPro"/>
</dbReference>
<dbReference type="Gene3D" id="3.30.465.10">
    <property type="match status" value="1"/>
</dbReference>
<name>A0A502H6Z8_BRELA</name>
<dbReference type="OrthoDB" id="9804753at2"/>
<dbReference type="InterPro" id="IPR036635">
    <property type="entry name" value="MurB_C_sf"/>
</dbReference>
<comment type="function">
    <text evidence="2 16">Cell wall formation.</text>
</comment>
<dbReference type="NCBIfam" id="NF010480">
    <property type="entry name" value="PRK13905.1"/>
    <property type="match status" value="1"/>
</dbReference>
<evidence type="ECO:0000256" key="11">
    <source>
        <dbReference type="ARBA" id="ARBA00022984"/>
    </source>
</evidence>
<feature type="active site" evidence="16">
    <location>
        <position position="294"/>
    </location>
</feature>
<comment type="subcellular location">
    <subcellularLocation>
        <location evidence="3 16">Cytoplasm</location>
    </subcellularLocation>
</comment>
<comment type="cofactor">
    <cofactor evidence="1 16">
        <name>FAD</name>
        <dbReference type="ChEBI" id="CHEBI:57692"/>
    </cofactor>
</comment>
<evidence type="ECO:0000313" key="18">
    <source>
        <dbReference type="Proteomes" id="UP000319432"/>
    </source>
</evidence>
<reference evidence="17 18" key="1">
    <citation type="submission" date="2018-11" db="EMBL/GenBank/DDBJ databases">
        <title>Phylogenetic determinants of toxin gene distribution in genomes of Brevibacillus laterosporus.</title>
        <authorList>
            <person name="Glare T.R."/>
            <person name="Durrant A."/>
            <person name="Berry C."/>
            <person name="Palma L."/>
            <person name="Ormskirk M."/>
            <person name="Cox M.O."/>
        </authorList>
    </citation>
    <scope>NUCLEOTIDE SEQUENCE [LARGE SCALE GENOMIC DNA]</scope>
    <source>
        <strain evidence="17 18">1821L</strain>
    </source>
</reference>
<organism evidence="17 18">
    <name type="scientific">Brevibacillus laterosporus</name>
    <name type="common">Bacillus laterosporus</name>
    <dbReference type="NCBI Taxonomy" id="1465"/>
    <lineage>
        <taxon>Bacteria</taxon>
        <taxon>Bacillati</taxon>
        <taxon>Bacillota</taxon>
        <taxon>Bacilli</taxon>
        <taxon>Bacillales</taxon>
        <taxon>Paenibacillaceae</taxon>
        <taxon>Brevibacillus</taxon>
    </lineage>
</organism>
<evidence type="ECO:0000256" key="10">
    <source>
        <dbReference type="ARBA" id="ARBA00022960"/>
    </source>
</evidence>
<comment type="catalytic activity">
    <reaction evidence="15 16">
        <text>UDP-N-acetyl-alpha-D-muramate + NADP(+) = UDP-N-acetyl-3-O-(1-carboxyvinyl)-alpha-D-glucosamine + NADPH + H(+)</text>
        <dbReference type="Rhea" id="RHEA:12248"/>
        <dbReference type="ChEBI" id="CHEBI:15378"/>
        <dbReference type="ChEBI" id="CHEBI:57783"/>
        <dbReference type="ChEBI" id="CHEBI:58349"/>
        <dbReference type="ChEBI" id="CHEBI:68483"/>
        <dbReference type="ChEBI" id="CHEBI:70757"/>
        <dbReference type="EC" id="1.3.1.98"/>
    </reaction>
</comment>
<dbReference type="PANTHER" id="PTHR21071">
    <property type="entry name" value="UDP-N-ACETYLENOLPYRUVOYLGLUCOSAMINE REDUCTASE"/>
    <property type="match status" value="1"/>
</dbReference>
<evidence type="ECO:0000313" key="17">
    <source>
        <dbReference type="EMBL" id="QDX95173.1"/>
    </source>
</evidence>
<evidence type="ECO:0000256" key="12">
    <source>
        <dbReference type="ARBA" id="ARBA00023002"/>
    </source>
</evidence>
<keyword evidence="5 16" id="KW-0963">Cytoplasm</keyword>
<keyword evidence="14 16" id="KW-0961">Cell wall biogenesis/degradation</keyword>
<evidence type="ECO:0000256" key="8">
    <source>
        <dbReference type="ARBA" id="ARBA00022827"/>
    </source>
</evidence>
<dbReference type="Gene3D" id="3.30.43.10">
    <property type="entry name" value="Uridine Diphospho-n-acetylenolpyruvylglucosamine Reductase, domain 2"/>
    <property type="match status" value="1"/>
</dbReference>
<accession>A0A502H6Z8</accession>
<dbReference type="InterPro" id="IPR006094">
    <property type="entry name" value="Oxid_FAD_bind_N"/>
</dbReference>
<comment type="pathway">
    <text evidence="4 16">Cell wall biogenesis; peptidoglycan biosynthesis.</text>
</comment>
<evidence type="ECO:0000256" key="6">
    <source>
        <dbReference type="ARBA" id="ARBA00022618"/>
    </source>
</evidence>
<evidence type="ECO:0000256" key="13">
    <source>
        <dbReference type="ARBA" id="ARBA00023306"/>
    </source>
</evidence>
<sequence length="301" mass="32270">MKHVAEALEQANVGKVWVEEPLAKHTTWRIGGPADLMIQPTDKEALIRAVQIIHQHEIPWTVIGRGSNLLVRDGGIRGAVFKIAQGLSHCEFQGETVCVGAGYSMVRLAVEAGKQGLTGLEFAGGIPGSVGGAVYMNAGAHGSDLSRILTSAEILFNDGKTKVVTKEEMQFSYRTSLLQQRKGIVIEATLQLQTGDRKEIATSLAQFKDRRLSTQPFNSPCAGSVFRNPPGDHAGRLIEASGLKGFIIGGAQISEMHANFIVNRGGATATDVLTLIEHARATVLKNFNVDLHTEVLVIGEG</sequence>
<dbReference type="UniPathway" id="UPA00219"/>
<dbReference type="GO" id="GO:0009252">
    <property type="term" value="P:peptidoglycan biosynthetic process"/>
    <property type="evidence" value="ECO:0007669"/>
    <property type="project" value="UniProtKB-UniRule"/>
</dbReference>
<dbReference type="EMBL" id="CP033464">
    <property type="protein sequence ID" value="QDX95173.1"/>
    <property type="molecule type" value="Genomic_DNA"/>
</dbReference>
<dbReference type="HAMAP" id="MF_00037">
    <property type="entry name" value="MurB"/>
    <property type="match status" value="1"/>
</dbReference>
<dbReference type="PROSITE" id="PS51387">
    <property type="entry name" value="FAD_PCMH"/>
    <property type="match status" value="1"/>
</dbReference>
<dbReference type="InterPro" id="IPR016166">
    <property type="entry name" value="FAD-bd_PCMH"/>
</dbReference>
<dbReference type="SUPFAM" id="SSF56176">
    <property type="entry name" value="FAD-binding/transporter-associated domain-like"/>
    <property type="match status" value="1"/>
</dbReference>
<dbReference type="Gene3D" id="3.90.78.10">
    <property type="entry name" value="UDP-N-acetylenolpyruvoylglucosamine reductase, C-terminal domain"/>
    <property type="match status" value="1"/>
</dbReference>
<dbReference type="PANTHER" id="PTHR21071:SF5">
    <property type="entry name" value="UDP-N-ACETYLENOLPYRUVOYLGLUCOSAMINE REDUCTASE"/>
    <property type="match status" value="1"/>
</dbReference>
<evidence type="ECO:0000256" key="16">
    <source>
        <dbReference type="HAMAP-Rule" id="MF_00037"/>
    </source>
</evidence>
<dbReference type="SUPFAM" id="SSF56194">
    <property type="entry name" value="Uridine diphospho-N-Acetylenolpyruvylglucosamine reductase, MurB, C-terminal domain"/>
    <property type="match status" value="1"/>
</dbReference>
<gene>
    <name evidence="16 17" type="primary">murB</name>
    <name evidence="17" type="ORF">EEL30_24490</name>
</gene>
<dbReference type="InterPro" id="IPR016169">
    <property type="entry name" value="FAD-bd_PCMH_sub2"/>
</dbReference>
<evidence type="ECO:0000256" key="5">
    <source>
        <dbReference type="ARBA" id="ARBA00022490"/>
    </source>
</evidence>
<keyword evidence="11 16" id="KW-0573">Peptidoglycan synthesis</keyword>
<feature type="active site" description="Proton donor" evidence="16">
    <location>
        <position position="224"/>
    </location>
</feature>
<proteinExistence type="inferred from homology"/>
<keyword evidence="12 16" id="KW-0560">Oxidoreductase</keyword>
<comment type="similarity">
    <text evidence="16">Belongs to the MurB family.</text>
</comment>
<keyword evidence="10 16" id="KW-0133">Cell shape</keyword>
<evidence type="ECO:0000256" key="15">
    <source>
        <dbReference type="ARBA" id="ARBA00048914"/>
    </source>
</evidence>
<dbReference type="InterPro" id="IPR011601">
    <property type="entry name" value="MurB_C"/>
</dbReference>
<dbReference type="InterPro" id="IPR003170">
    <property type="entry name" value="MurB"/>
</dbReference>
<evidence type="ECO:0000256" key="1">
    <source>
        <dbReference type="ARBA" id="ARBA00001974"/>
    </source>
</evidence>
<dbReference type="GO" id="GO:0008360">
    <property type="term" value="P:regulation of cell shape"/>
    <property type="evidence" value="ECO:0007669"/>
    <property type="project" value="UniProtKB-KW"/>
</dbReference>
<dbReference type="InterPro" id="IPR016167">
    <property type="entry name" value="FAD-bd_PCMH_sub1"/>
</dbReference>